<dbReference type="STRING" id="908809.ABG79_01447"/>
<evidence type="ECO:0000256" key="3">
    <source>
        <dbReference type="ARBA" id="ARBA00012211"/>
    </source>
</evidence>
<dbReference type="GO" id="GO:0008763">
    <property type="term" value="F:UDP-N-acetylmuramate-L-alanine ligase activity"/>
    <property type="evidence" value="ECO:0007669"/>
    <property type="project" value="UniProtKB-UniRule"/>
</dbReference>
<keyword evidence="5 14" id="KW-0436">Ligase</keyword>
<evidence type="ECO:0000256" key="4">
    <source>
        <dbReference type="ARBA" id="ARBA00022490"/>
    </source>
</evidence>
<proteinExistence type="inferred from homology"/>
<dbReference type="Pfam" id="PF01225">
    <property type="entry name" value="Mur_ligase"/>
    <property type="match status" value="1"/>
</dbReference>
<evidence type="ECO:0000256" key="13">
    <source>
        <dbReference type="ARBA" id="ARBA00047833"/>
    </source>
</evidence>
<comment type="subcellular location">
    <subcellularLocation>
        <location evidence="1 14">Cytoplasm</location>
    </subcellularLocation>
</comment>
<accession>A0A0R3JT55</accession>
<organism evidence="18 19">
    <name type="scientific">Caloramator mitchellensis</name>
    <dbReference type="NCBI Taxonomy" id="908809"/>
    <lineage>
        <taxon>Bacteria</taxon>
        <taxon>Bacillati</taxon>
        <taxon>Bacillota</taxon>
        <taxon>Clostridia</taxon>
        <taxon>Eubacteriales</taxon>
        <taxon>Clostridiaceae</taxon>
        <taxon>Caloramator</taxon>
    </lineage>
</organism>
<comment type="caution">
    <text evidence="18">The sequence shown here is derived from an EMBL/GenBank/DDBJ whole genome shotgun (WGS) entry which is preliminary data.</text>
</comment>
<reference evidence="18 19" key="1">
    <citation type="submission" date="2015-09" db="EMBL/GenBank/DDBJ databases">
        <title>Draft genome sequence of a Caloramator mitchellensis, a moderate thermophile from the Great Artesian Basin of Australia.</title>
        <authorList>
            <person name="Patel B.K."/>
        </authorList>
    </citation>
    <scope>NUCLEOTIDE SEQUENCE [LARGE SCALE GENOMIC DNA]</scope>
    <source>
        <strain evidence="18 19">VF08</strain>
    </source>
</reference>
<feature type="binding site" evidence="14">
    <location>
        <begin position="117"/>
        <end position="123"/>
    </location>
    <ligand>
        <name>ATP</name>
        <dbReference type="ChEBI" id="CHEBI:30616"/>
    </ligand>
</feature>
<evidence type="ECO:0000256" key="9">
    <source>
        <dbReference type="ARBA" id="ARBA00022960"/>
    </source>
</evidence>
<feature type="domain" description="Mur ligase N-terminal catalytic" evidence="15">
    <location>
        <begin position="11"/>
        <end position="109"/>
    </location>
</feature>
<dbReference type="InterPro" id="IPR005758">
    <property type="entry name" value="UDP-N-AcMur_Ala_ligase_MurC"/>
</dbReference>
<dbReference type="NCBIfam" id="TIGR01082">
    <property type="entry name" value="murC"/>
    <property type="match status" value="1"/>
</dbReference>
<dbReference type="Gene3D" id="3.40.50.720">
    <property type="entry name" value="NAD(P)-binding Rossmann-like Domain"/>
    <property type="match status" value="1"/>
</dbReference>
<dbReference type="InterPro" id="IPR013221">
    <property type="entry name" value="Mur_ligase_cen"/>
</dbReference>
<keyword evidence="4 14" id="KW-0963">Cytoplasm</keyword>
<dbReference type="SUPFAM" id="SSF53244">
    <property type="entry name" value="MurD-like peptide ligases, peptide-binding domain"/>
    <property type="match status" value="1"/>
</dbReference>
<dbReference type="InterPro" id="IPR036565">
    <property type="entry name" value="Mur-like_cat_sf"/>
</dbReference>
<dbReference type="UniPathway" id="UPA00219"/>
<keyword evidence="7 14" id="KW-0547">Nucleotide-binding</keyword>
<keyword evidence="10 14" id="KW-0573">Peptidoglycan synthesis</keyword>
<dbReference type="AlphaFoldDB" id="A0A0R3JT55"/>
<dbReference type="GO" id="GO:0005737">
    <property type="term" value="C:cytoplasm"/>
    <property type="evidence" value="ECO:0007669"/>
    <property type="project" value="UniProtKB-SubCell"/>
</dbReference>
<name>A0A0R3JT55_CALMK</name>
<comment type="function">
    <text evidence="14">Cell wall formation.</text>
</comment>
<evidence type="ECO:0000313" key="18">
    <source>
        <dbReference type="EMBL" id="KRQ86697.1"/>
    </source>
</evidence>
<dbReference type="Pfam" id="PF08245">
    <property type="entry name" value="Mur_ligase_M"/>
    <property type="match status" value="1"/>
</dbReference>
<dbReference type="PANTHER" id="PTHR43445">
    <property type="entry name" value="UDP-N-ACETYLMURAMATE--L-ALANINE LIGASE-RELATED"/>
    <property type="match status" value="1"/>
</dbReference>
<evidence type="ECO:0000256" key="6">
    <source>
        <dbReference type="ARBA" id="ARBA00022618"/>
    </source>
</evidence>
<keyword evidence="12 14" id="KW-0961">Cell wall biogenesis/degradation</keyword>
<comment type="pathway">
    <text evidence="2 14">Cell wall biogenesis; peptidoglycan biosynthesis.</text>
</comment>
<dbReference type="PATRIC" id="fig|908809.3.peg.1453"/>
<dbReference type="RefSeq" id="WP_057978609.1">
    <property type="nucleotide sequence ID" value="NZ_LKHP01000007.1"/>
</dbReference>
<feature type="domain" description="Mur ligase central" evidence="17">
    <location>
        <begin position="115"/>
        <end position="293"/>
    </location>
</feature>
<dbReference type="SUPFAM" id="SSF53623">
    <property type="entry name" value="MurD-like peptide ligases, catalytic domain"/>
    <property type="match status" value="1"/>
</dbReference>
<comment type="catalytic activity">
    <reaction evidence="13 14">
        <text>UDP-N-acetyl-alpha-D-muramate + L-alanine + ATP = UDP-N-acetyl-alpha-D-muramoyl-L-alanine + ADP + phosphate + H(+)</text>
        <dbReference type="Rhea" id="RHEA:23372"/>
        <dbReference type="ChEBI" id="CHEBI:15378"/>
        <dbReference type="ChEBI" id="CHEBI:30616"/>
        <dbReference type="ChEBI" id="CHEBI:43474"/>
        <dbReference type="ChEBI" id="CHEBI:57972"/>
        <dbReference type="ChEBI" id="CHEBI:70757"/>
        <dbReference type="ChEBI" id="CHEBI:83898"/>
        <dbReference type="ChEBI" id="CHEBI:456216"/>
        <dbReference type="EC" id="6.3.2.8"/>
    </reaction>
</comment>
<evidence type="ECO:0000256" key="8">
    <source>
        <dbReference type="ARBA" id="ARBA00022840"/>
    </source>
</evidence>
<dbReference type="GO" id="GO:0051301">
    <property type="term" value="P:cell division"/>
    <property type="evidence" value="ECO:0007669"/>
    <property type="project" value="UniProtKB-KW"/>
</dbReference>
<dbReference type="Gene3D" id="3.40.1190.10">
    <property type="entry name" value="Mur-like, catalytic domain"/>
    <property type="match status" value="1"/>
</dbReference>
<dbReference type="InterPro" id="IPR050061">
    <property type="entry name" value="MurCDEF_pg_biosynth"/>
</dbReference>
<dbReference type="EMBL" id="LKHP01000007">
    <property type="protein sequence ID" value="KRQ86697.1"/>
    <property type="molecule type" value="Genomic_DNA"/>
</dbReference>
<evidence type="ECO:0000256" key="1">
    <source>
        <dbReference type="ARBA" id="ARBA00004496"/>
    </source>
</evidence>
<dbReference type="Pfam" id="PF02875">
    <property type="entry name" value="Mur_ligase_C"/>
    <property type="match status" value="1"/>
</dbReference>
<dbReference type="Proteomes" id="UP000052015">
    <property type="component" value="Unassembled WGS sequence"/>
</dbReference>
<keyword evidence="19" id="KW-1185">Reference proteome</keyword>
<protein>
    <recommendedName>
        <fullName evidence="3 14">UDP-N-acetylmuramate--L-alanine ligase</fullName>
        <ecNumber evidence="3 14">6.3.2.8</ecNumber>
    </recommendedName>
    <alternativeName>
        <fullName evidence="14">UDP-N-acetylmuramoyl-L-alanine synthetase</fullName>
    </alternativeName>
</protein>
<keyword evidence="11 14" id="KW-0131">Cell cycle</keyword>
<evidence type="ECO:0000313" key="19">
    <source>
        <dbReference type="Proteomes" id="UP000052015"/>
    </source>
</evidence>
<dbReference type="InterPro" id="IPR000713">
    <property type="entry name" value="Mur_ligase_N"/>
</dbReference>
<evidence type="ECO:0000259" key="16">
    <source>
        <dbReference type="Pfam" id="PF02875"/>
    </source>
</evidence>
<evidence type="ECO:0000256" key="12">
    <source>
        <dbReference type="ARBA" id="ARBA00023316"/>
    </source>
</evidence>
<keyword evidence="6 14" id="KW-0132">Cell division</keyword>
<dbReference type="GO" id="GO:0071555">
    <property type="term" value="P:cell wall organization"/>
    <property type="evidence" value="ECO:0007669"/>
    <property type="project" value="UniProtKB-KW"/>
</dbReference>
<dbReference type="PANTHER" id="PTHR43445:SF3">
    <property type="entry name" value="UDP-N-ACETYLMURAMATE--L-ALANINE LIGASE"/>
    <property type="match status" value="1"/>
</dbReference>
<dbReference type="InterPro" id="IPR004101">
    <property type="entry name" value="Mur_ligase_C"/>
</dbReference>
<dbReference type="InterPro" id="IPR036615">
    <property type="entry name" value="Mur_ligase_C_dom_sf"/>
</dbReference>
<evidence type="ECO:0000256" key="2">
    <source>
        <dbReference type="ARBA" id="ARBA00004752"/>
    </source>
</evidence>
<sequence length="457" mass="50720">MFELERDVNKKVHFIGIGGISMSALAEILLEYGYNVSGSDRASSHLTDKLSTMGAKIFIGHAAENIGDADIVVYTAAVKDDNPELIAAREKNLIIYDRAEFLGQIMKRYKKGIAIAGTHGKTTTTSLVSLMLLNANLDATLMVGGEVDAIGGNVKVGKSDYFVTEACEYKESFLKFYPYIGVILNVDADHLDYYRDINHIKDAFLKFGKLIPKEGLAVGCADDSNVLEIFEKLDCNKLTYGIKKGDFRAENISYDERGCASFTATLNGSFYGEFKLSIPGEHNVLNSLATIACGHFLGIDLETIRKSLEDFKGTHRRFEKKGEKNGVVVVDDYAHHPAEIIATLKAAKNYPHNKIYCVFQPHTYTRTYSLFKEFSEAFYNVDELILADIYAAREKDTGLVSSKMLSDAIEKNGVKSTYIQSFEEIVEYLKTVLNPGDLLITMGAGDVYKVGEMFLRS</sequence>
<gene>
    <name evidence="14 18" type="primary">murC</name>
    <name evidence="18" type="ORF">ABG79_01447</name>
</gene>
<dbReference type="GO" id="GO:0005524">
    <property type="term" value="F:ATP binding"/>
    <property type="evidence" value="ECO:0007669"/>
    <property type="project" value="UniProtKB-UniRule"/>
</dbReference>
<feature type="domain" description="Mur ligase C-terminal" evidence="16">
    <location>
        <begin position="316"/>
        <end position="445"/>
    </location>
</feature>
<evidence type="ECO:0000256" key="5">
    <source>
        <dbReference type="ARBA" id="ARBA00022598"/>
    </source>
</evidence>
<evidence type="ECO:0000259" key="17">
    <source>
        <dbReference type="Pfam" id="PF08245"/>
    </source>
</evidence>
<dbReference type="EC" id="6.3.2.8" evidence="3 14"/>
<dbReference type="OrthoDB" id="9804126at2"/>
<evidence type="ECO:0000259" key="15">
    <source>
        <dbReference type="Pfam" id="PF01225"/>
    </source>
</evidence>
<keyword evidence="8 14" id="KW-0067">ATP-binding</keyword>
<dbReference type="GO" id="GO:0009252">
    <property type="term" value="P:peptidoglycan biosynthetic process"/>
    <property type="evidence" value="ECO:0007669"/>
    <property type="project" value="UniProtKB-UniRule"/>
</dbReference>
<dbReference type="HAMAP" id="MF_00046">
    <property type="entry name" value="MurC"/>
    <property type="match status" value="1"/>
</dbReference>
<comment type="similarity">
    <text evidence="14">Belongs to the MurCDEF family.</text>
</comment>
<evidence type="ECO:0000256" key="7">
    <source>
        <dbReference type="ARBA" id="ARBA00022741"/>
    </source>
</evidence>
<evidence type="ECO:0000256" key="10">
    <source>
        <dbReference type="ARBA" id="ARBA00022984"/>
    </source>
</evidence>
<evidence type="ECO:0000256" key="11">
    <source>
        <dbReference type="ARBA" id="ARBA00023306"/>
    </source>
</evidence>
<dbReference type="GO" id="GO:0008360">
    <property type="term" value="P:regulation of cell shape"/>
    <property type="evidence" value="ECO:0007669"/>
    <property type="project" value="UniProtKB-KW"/>
</dbReference>
<dbReference type="Gene3D" id="3.90.190.20">
    <property type="entry name" value="Mur ligase, C-terminal domain"/>
    <property type="match status" value="1"/>
</dbReference>
<evidence type="ECO:0000256" key="14">
    <source>
        <dbReference type="HAMAP-Rule" id="MF_00046"/>
    </source>
</evidence>
<dbReference type="SUPFAM" id="SSF51984">
    <property type="entry name" value="MurCD N-terminal domain"/>
    <property type="match status" value="1"/>
</dbReference>
<keyword evidence="9 14" id="KW-0133">Cell shape</keyword>